<dbReference type="SUPFAM" id="SSF53822">
    <property type="entry name" value="Periplasmic binding protein-like I"/>
    <property type="match status" value="1"/>
</dbReference>
<evidence type="ECO:0000259" key="5">
    <source>
        <dbReference type="Pfam" id="PF13458"/>
    </source>
</evidence>
<evidence type="ECO:0000256" key="4">
    <source>
        <dbReference type="SAM" id="SignalP"/>
    </source>
</evidence>
<dbReference type="RefSeq" id="WP_147098931.1">
    <property type="nucleotide sequence ID" value="NZ_JBHUFH010000012.1"/>
</dbReference>
<comment type="caution">
    <text evidence="6">The sequence shown here is derived from an EMBL/GenBank/DDBJ whole genome shotgun (WGS) entry which is preliminary data.</text>
</comment>
<sequence length="383" mass="40373">MNARKRLQFGVAVAALMLAGAAGAAPVKVGMITTLSGGGAGLGIDTRDGFMLALKQAGDAASEVELLVEDDQQKPDIAVQIADKMIQSDQVDLLTGIVWSNLAMAVVPAATAQGKFYLSTNAAPSALAGAGCDPKYFAVSYQNDNMHEAAGAYAKKAGIGKVFIMAPNYPAGQDSLTGFKRFYDGEITNEVYTQVGQTDYAAEIAQIRNSGADAVFFFLPGGMGIAFMKQYAESGVDIPLIGPAFSFSQDILPAAGDAALGVMNGANWSKDLDNPANATFVEGFETEYGRLPSLYAAQGYDTANLLLSAMSKADITDADAFRAALAEADFDSVRGKFSFGPNQHPIQDFYIREVVKEGDVLTNKIVEPVLTDHADAYAADCKM</sequence>
<dbReference type="InterPro" id="IPR028082">
    <property type="entry name" value="Peripla_BP_I"/>
</dbReference>
<feature type="signal peptide" evidence="4">
    <location>
        <begin position="1"/>
        <end position="24"/>
    </location>
</feature>
<dbReference type="InterPro" id="IPR028081">
    <property type="entry name" value="Leu-bd"/>
</dbReference>
<dbReference type="EMBL" id="VOPL01000004">
    <property type="protein sequence ID" value="TXB68774.1"/>
    <property type="molecule type" value="Genomic_DNA"/>
</dbReference>
<evidence type="ECO:0000256" key="1">
    <source>
        <dbReference type="ARBA" id="ARBA00010062"/>
    </source>
</evidence>
<accession>A0A5C6S2Y4</accession>
<comment type="similarity">
    <text evidence="1">Belongs to the leucine-binding protein family.</text>
</comment>
<dbReference type="Proteomes" id="UP000321562">
    <property type="component" value="Unassembled WGS sequence"/>
</dbReference>
<keyword evidence="7" id="KW-1185">Reference proteome</keyword>
<proteinExistence type="inferred from homology"/>
<evidence type="ECO:0000313" key="7">
    <source>
        <dbReference type="Proteomes" id="UP000321562"/>
    </source>
</evidence>
<evidence type="ECO:0000313" key="6">
    <source>
        <dbReference type="EMBL" id="TXB68774.1"/>
    </source>
</evidence>
<keyword evidence="2 4" id="KW-0732">Signal</keyword>
<dbReference type="Gene3D" id="3.40.50.2300">
    <property type="match status" value="2"/>
</dbReference>
<dbReference type="PANTHER" id="PTHR30483">
    <property type="entry name" value="LEUCINE-SPECIFIC-BINDING PROTEIN"/>
    <property type="match status" value="1"/>
</dbReference>
<dbReference type="InterPro" id="IPR051010">
    <property type="entry name" value="BCAA_transport"/>
</dbReference>
<evidence type="ECO:0000256" key="2">
    <source>
        <dbReference type="ARBA" id="ARBA00022729"/>
    </source>
</evidence>
<evidence type="ECO:0000256" key="3">
    <source>
        <dbReference type="ARBA" id="ARBA00022970"/>
    </source>
</evidence>
<name>A0A5C6S2Y4_9RHOB</name>
<dbReference type="OrthoDB" id="435355at2"/>
<dbReference type="AlphaFoldDB" id="A0A5C6S2Y4"/>
<keyword evidence="3" id="KW-0029">Amino-acid transport</keyword>
<gene>
    <name evidence="6" type="ORF">FQV27_12425</name>
</gene>
<protein>
    <submittedName>
        <fullName evidence="6">ABC transporter substrate-binding protein</fullName>
    </submittedName>
</protein>
<dbReference type="GO" id="GO:0006865">
    <property type="term" value="P:amino acid transport"/>
    <property type="evidence" value="ECO:0007669"/>
    <property type="project" value="UniProtKB-KW"/>
</dbReference>
<organism evidence="6 7">
    <name type="scientific">Paracoccus aurantiacus</name>
    <dbReference type="NCBI Taxonomy" id="2599412"/>
    <lineage>
        <taxon>Bacteria</taxon>
        <taxon>Pseudomonadati</taxon>
        <taxon>Pseudomonadota</taxon>
        <taxon>Alphaproteobacteria</taxon>
        <taxon>Rhodobacterales</taxon>
        <taxon>Paracoccaceae</taxon>
        <taxon>Paracoccus</taxon>
    </lineage>
</organism>
<dbReference type="PANTHER" id="PTHR30483:SF6">
    <property type="entry name" value="PERIPLASMIC BINDING PROTEIN OF ABC TRANSPORTER FOR NATURAL AMINO ACIDS"/>
    <property type="match status" value="1"/>
</dbReference>
<dbReference type="CDD" id="cd06359">
    <property type="entry name" value="PBP1_Nba-like"/>
    <property type="match status" value="1"/>
</dbReference>
<feature type="chain" id="PRO_5022676487" evidence="4">
    <location>
        <begin position="25"/>
        <end position="383"/>
    </location>
</feature>
<dbReference type="Pfam" id="PF13458">
    <property type="entry name" value="Peripla_BP_6"/>
    <property type="match status" value="1"/>
</dbReference>
<feature type="domain" description="Leucine-binding protein" evidence="5">
    <location>
        <begin position="26"/>
        <end position="358"/>
    </location>
</feature>
<reference evidence="6 7" key="1">
    <citation type="submission" date="2019-08" db="EMBL/GenBank/DDBJ databases">
        <authorList>
            <person name="Ye J."/>
        </authorList>
    </citation>
    <scope>NUCLEOTIDE SEQUENCE [LARGE SCALE GENOMIC DNA]</scope>
    <source>
        <strain evidence="6 7">TK008</strain>
    </source>
</reference>
<keyword evidence="3" id="KW-0813">Transport</keyword>